<dbReference type="EMBL" id="AP018316">
    <property type="protein sequence ID" value="BAZ87216.1"/>
    <property type="molecule type" value="Genomic_DNA"/>
</dbReference>
<keyword evidence="2" id="KW-1185">Reference proteome</keyword>
<proteinExistence type="predicted"/>
<dbReference type="AlphaFoldDB" id="A0A1Z4V6M8"/>
<evidence type="ECO:0000313" key="1">
    <source>
        <dbReference type="EMBL" id="BAZ87216.1"/>
    </source>
</evidence>
<name>A0A1Z4V6M8_9CYAN</name>
<reference evidence="1 2" key="1">
    <citation type="submission" date="2017-06" db="EMBL/GenBank/DDBJ databases">
        <title>Genome sequencing of cyanobaciteial culture collection at National Institute for Environmental Studies (NIES).</title>
        <authorList>
            <person name="Hirose Y."/>
            <person name="Shimura Y."/>
            <person name="Fujisawa T."/>
            <person name="Nakamura Y."/>
            <person name="Kawachi M."/>
        </authorList>
    </citation>
    <scope>NUCLEOTIDE SEQUENCE [LARGE SCALE GENOMIC DNA]</scope>
    <source>
        <strain evidence="1 2">NIES-806</strain>
    </source>
</reference>
<protein>
    <submittedName>
        <fullName evidence="1">Inositol monophosphatase family protein</fullName>
    </submittedName>
</protein>
<evidence type="ECO:0000313" key="2">
    <source>
        <dbReference type="Proteomes" id="UP000218702"/>
    </source>
</evidence>
<dbReference type="OrthoDB" id="9860027at2"/>
<gene>
    <name evidence="1" type="ORF">NIES806_34370</name>
</gene>
<dbReference type="Gene3D" id="3.40.190.80">
    <property type="match status" value="1"/>
</dbReference>
<dbReference type="KEGG" id="dcm:NIES806_34370"/>
<accession>A0A1Z4V6M8</accession>
<organism evidence="1 2">
    <name type="scientific">Dolichospermum compactum NIES-806</name>
    <dbReference type="NCBI Taxonomy" id="1973481"/>
    <lineage>
        <taxon>Bacteria</taxon>
        <taxon>Bacillati</taxon>
        <taxon>Cyanobacteriota</taxon>
        <taxon>Cyanophyceae</taxon>
        <taxon>Nostocales</taxon>
        <taxon>Aphanizomenonaceae</taxon>
        <taxon>Dolichospermum</taxon>
        <taxon>Dolichospermum compactum</taxon>
    </lineage>
</organism>
<dbReference type="Proteomes" id="UP000218702">
    <property type="component" value="Chromosome"/>
</dbReference>
<dbReference type="SUPFAM" id="SSF56655">
    <property type="entry name" value="Carbohydrate phosphatase"/>
    <property type="match status" value="1"/>
</dbReference>
<sequence>MWDNILLVASGSALGGVEKTPKIWDIAGVCPILQAVGGDFISLGKDPIFPLQVGDNYGNRPFPCLTVSRSELVPLFYPLVSSVGKRI</sequence>